<keyword evidence="4" id="KW-1185">Reference proteome</keyword>
<dbReference type="PANTHER" id="PTHR43569">
    <property type="entry name" value="AMIDOHYDROLASE"/>
    <property type="match status" value="1"/>
</dbReference>
<protein>
    <submittedName>
        <fullName evidence="3">Amidohydrolase</fullName>
    </submittedName>
</protein>
<sequence length="284" mass="32547">MPNFPIIDTHVHLWDPQHFRMSWLDNAAILNQSYLLPEYQQHTQGIDIEGMVYIEVDVDAPYKLLEARWVVEQAKKDSRLRGIVAYAPVEDGERIHAYLTELVQMSPLIKGVRRMLQGEADSAYCLRPDFIRGVQILPDYGLSFDICVLQQQLESAVELVRHCPNTAFVLDHIAKPDIKGQRLDPWRQHIDAMAANPNVVCKISGLATEADLAHWKAEDLAPYVEHIISAFGEDRIMYGGDWPVAIQATSYPRWVETLDMLTTHLSPEASRKLWVENARTFYRL</sequence>
<keyword evidence="3" id="KW-0378">Hydrolase</keyword>
<accession>A0A402AZT2</accession>
<comment type="similarity">
    <text evidence="1">Belongs to the metallo-dependent hydrolases superfamily.</text>
</comment>
<evidence type="ECO:0000256" key="1">
    <source>
        <dbReference type="ARBA" id="ARBA00038310"/>
    </source>
</evidence>
<dbReference type="InterPro" id="IPR032466">
    <property type="entry name" value="Metal_Hydrolase"/>
</dbReference>
<dbReference type="GO" id="GO:0016787">
    <property type="term" value="F:hydrolase activity"/>
    <property type="evidence" value="ECO:0007669"/>
    <property type="project" value="UniProtKB-KW"/>
</dbReference>
<dbReference type="InterPro" id="IPR052350">
    <property type="entry name" value="Metallo-dep_Lactonases"/>
</dbReference>
<reference evidence="4" key="1">
    <citation type="submission" date="2018-12" db="EMBL/GenBank/DDBJ databases">
        <title>Tengunoibacter tsumagoiensis gen. nov., sp. nov., Dictyobacter kobayashii sp. nov., D. alpinus sp. nov., and D. joshuensis sp. nov. and description of Dictyobacteraceae fam. nov. within the order Ktedonobacterales isolated from Tengu-no-mugimeshi.</title>
        <authorList>
            <person name="Wang C.M."/>
            <person name="Zheng Y."/>
            <person name="Sakai Y."/>
            <person name="Toyoda A."/>
            <person name="Minakuchi Y."/>
            <person name="Abe K."/>
            <person name="Yokota A."/>
            <person name="Yabe S."/>
        </authorList>
    </citation>
    <scope>NUCLEOTIDE SEQUENCE [LARGE SCALE GENOMIC DNA]</scope>
    <source>
        <strain evidence="4">Uno16</strain>
    </source>
</reference>
<dbReference type="EMBL" id="BIFT01000001">
    <property type="protein sequence ID" value="GCE24622.1"/>
    <property type="molecule type" value="Genomic_DNA"/>
</dbReference>
<dbReference type="AlphaFoldDB" id="A0A402AZT2"/>
<dbReference type="RefSeq" id="WP_126625313.1">
    <property type="nucleotide sequence ID" value="NZ_BIFT01000001.1"/>
</dbReference>
<evidence type="ECO:0000313" key="3">
    <source>
        <dbReference type="EMBL" id="GCE24622.1"/>
    </source>
</evidence>
<dbReference type="SUPFAM" id="SSF51556">
    <property type="entry name" value="Metallo-dependent hydrolases"/>
    <property type="match status" value="1"/>
</dbReference>
<proteinExistence type="inferred from homology"/>
<dbReference type="PANTHER" id="PTHR43569:SF2">
    <property type="entry name" value="AMIDOHYDROLASE-RELATED DOMAIN-CONTAINING PROTEIN"/>
    <property type="match status" value="1"/>
</dbReference>
<evidence type="ECO:0000259" key="2">
    <source>
        <dbReference type="Pfam" id="PF04909"/>
    </source>
</evidence>
<dbReference type="Proteomes" id="UP000287171">
    <property type="component" value="Unassembled WGS sequence"/>
</dbReference>
<gene>
    <name evidence="3" type="ORF">KDA_01060</name>
</gene>
<dbReference type="OrthoDB" id="5450317at2"/>
<feature type="domain" description="Amidohydrolase-related" evidence="2">
    <location>
        <begin position="7"/>
        <end position="284"/>
    </location>
</feature>
<name>A0A402AZT2_9CHLR</name>
<dbReference type="Pfam" id="PF04909">
    <property type="entry name" value="Amidohydro_2"/>
    <property type="match status" value="1"/>
</dbReference>
<dbReference type="InterPro" id="IPR006680">
    <property type="entry name" value="Amidohydro-rel"/>
</dbReference>
<evidence type="ECO:0000313" key="4">
    <source>
        <dbReference type="Proteomes" id="UP000287171"/>
    </source>
</evidence>
<organism evidence="3 4">
    <name type="scientific">Dictyobacter alpinus</name>
    <dbReference type="NCBI Taxonomy" id="2014873"/>
    <lineage>
        <taxon>Bacteria</taxon>
        <taxon>Bacillati</taxon>
        <taxon>Chloroflexota</taxon>
        <taxon>Ktedonobacteria</taxon>
        <taxon>Ktedonobacterales</taxon>
        <taxon>Dictyobacteraceae</taxon>
        <taxon>Dictyobacter</taxon>
    </lineage>
</organism>
<comment type="caution">
    <text evidence="3">The sequence shown here is derived from an EMBL/GenBank/DDBJ whole genome shotgun (WGS) entry which is preliminary data.</text>
</comment>
<dbReference type="Gene3D" id="3.20.20.140">
    <property type="entry name" value="Metal-dependent hydrolases"/>
    <property type="match status" value="1"/>
</dbReference>